<gene>
    <name evidence="2" type="ORF">HRJ53_00075</name>
</gene>
<dbReference type="AlphaFoldDB" id="A0A7V8SV11"/>
<evidence type="ECO:0000256" key="1">
    <source>
        <dbReference type="ARBA" id="ARBA00009600"/>
    </source>
</evidence>
<protein>
    <submittedName>
        <fullName evidence="2">YqgE/AlgH family protein</fullName>
    </submittedName>
</protein>
<dbReference type="SUPFAM" id="SSF143456">
    <property type="entry name" value="VC0467-like"/>
    <property type="match status" value="1"/>
</dbReference>
<comment type="similarity">
    <text evidence="1">Belongs to the UPF0301 (AlgH) family.</text>
</comment>
<dbReference type="Pfam" id="PF02622">
    <property type="entry name" value="DUF179"/>
    <property type="match status" value="1"/>
</dbReference>
<dbReference type="EMBL" id="JACDQQ010000006">
    <property type="protein sequence ID" value="MBA0083369.1"/>
    <property type="molecule type" value="Genomic_DNA"/>
</dbReference>
<comment type="caution">
    <text evidence="2">The sequence shown here is derived from an EMBL/GenBank/DDBJ whole genome shotgun (WGS) entry which is preliminary data.</text>
</comment>
<keyword evidence="3" id="KW-1185">Reference proteome</keyword>
<sequence>MAFRFRHYASLFMCGLLGASILLAQSRRPKDLGVGKLLVVPRQSPDPSFAESVVLLVRYAEGGTVGLMINRQTTLPVSDVLRDLKGSSNYSQPLYAGGPVQVELVQALLQSAAGQQDAAHVFGNVYLVSKKVELEKVLVAGKGSKELRIYLGYCGWGRGQLENEVNRGGWYIFDGSEGLVFDSKPSTLWSRMIAQTQLHTAELQRRFDGRNLFGLSSSLTLSPSPRD</sequence>
<accession>A0A7V8SV11</accession>
<dbReference type="InterPro" id="IPR003774">
    <property type="entry name" value="AlgH-like"/>
</dbReference>
<reference evidence="2" key="1">
    <citation type="submission" date="2020-06" db="EMBL/GenBank/DDBJ databases">
        <title>Legume-microbial interactions unlock mineral nutrients during tropical forest succession.</title>
        <authorList>
            <person name="Epihov D.Z."/>
        </authorList>
    </citation>
    <scope>NUCLEOTIDE SEQUENCE [LARGE SCALE GENOMIC DNA]</scope>
    <source>
        <strain evidence="2">Pan2503</strain>
    </source>
</reference>
<dbReference type="Gene3D" id="3.40.1740.10">
    <property type="entry name" value="VC0467-like"/>
    <property type="match status" value="1"/>
</dbReference>
<organism evidence="2 3">
    <name type="scientific">Candidatus Acidiferrum panamense</name>
    <dbReference type="NCBI Taxonomy" id="2741543"/>
    <lineage>
        <taxon>Bacteria</taxon>
        <taxon>Pseudomonadati</taxon>
        <taxon>Acidobacteriota</taxon>
        <taxon>Terriglobia</taxon>
        <taxon>Candidatus Acidiferrales</taxon>
        <taxon>Candidatus Acidiferrum</taxon>
    </lineage>
</organism>
<evidence type="ECO:0000313" key="2">
    <source>
        <dbReference type="EMBL" id="MBA0083369.1"/>
    </source>
</evidence>
<dbReference type="Proteomes" id="UP000567293">
    <property type="component" value="Unassembled WGS sequence"/>
</dbReference>
<evidence type="ECO:0000313" key="3">
    <source>
        <dbReference type="Proteomes" id="UP000567293"/>
    </source>
</evidence>
<dbReference type="PANTHER" id="PTHR30327">
    <property type="entry name" value="UNCHARACTERIZED PROTEIN YQGE"/>
    <property type="match status" value="1"/>
</dbReference>
<dbReference type="GO" id="GO:0005829">
    <property type="term" value="C:cytosol"/>
    <property type="evidence" value="ECO:0007669"/>
    <property type="project" value="TreeGrafter"/>
</dbReference>
<name>A0A7V8SV11_9BACT</name>
<proteinExistence type="inferred from homology"/>
<dbReference type="PANTHER" id="PTHR30327:SF1">
    <property type="entry name" value="UPF0301 PROTEIN YQGE"/>
    <property type="match status" value="1"/>
</dbReference>